<dbReference type="GO" id="GO:0006310">
    <property type="term" value="P:DNA recombination"/>
    <property type="evidence" value="ECO:0007669"/>
    <property type="project" value="UniProtKB-KW"/>
</dbReference>
<keyword evidence="3 5" id="KW-0175">Coiled coil</keyword>
<sequence>MEGVLFLIAGMAIGVFMGKLFFSKNIEKERLDISLQEIEDIKLALKSKDVEIIDLNKTIASQETALEYKENYIKKQKEDLEEIQKKIKLEFENLANKVLEDRTKKFKEENTSQINSILNPLKENFKDFEKRLKDYYDSENKDRASVKSEINQLCRLNNQLSNDAKNLANALKGDSKVQGDWGELKLESILEKSGLEKNVNFSVQPTIKNEEGKMLRPDVIVDLPEGKNLIIDSKVSLSNYSRFCETDDQETKRKELALHILSIKNHIRDLSSKNYQGLYGINSPDYVLMFIPIEPAFSLALQDQQNIFNEAINKNIVLVTTSTLIATLRTVAFIWKQEDQKNNVEKIVNAGSKLYDKFVSFQKYLSDIGNHMNKAQNAYDSAMSSFSEGRGNLIRKAEDLKKLGVKNTKEIDQKLLNKALE</sequence>
<name>A0A1J1DWT8_9FLAO</name>
<dbReference type="AlphaFoldDB" id="A0A1J1DWT8"/>
<dbReference type="Pfam" id="PF02646">
    <property type="entry name" value="RmuC"/>
    <property type="match status" value="1"/>
</dbReference>
<dbReference type="InterPro" id="IPR003798">
    <property type="entry name" value="DNA_recombination_RmuC"/>
</dbReference>
<evidence type="ECO:0000313" key="7">
    <source>
        <dbReference type="Proteomes" id="UP000243197"/>
    </source>
</evidence>
<dbReference type="PANTHER" id="PTHR30563:SF0">
    <property type="entry name" value="DNA RECOMBINATION PROTEIN RMUC"/>
    <property type="match status" value="1"/>
</dbReference>
<evidence type="ECO:0000256" key="2">
    <source>
        <dbReference type="ARBA" id="ARBA00009840"/>
    </source>
</evidence>
<comment type="similarity">
    <text evidence="2">Belongs to the RmuC family.</text>
</comment>
<evidence type="ECO:0000313" key="6">
    <source>
        <dbReference type="EMBL" id="BAV94322.1"/>
    </source>
</evidence>
<accession>A0A1J1DWT8</accession>
<proteinExistence type="inferred from homology"/>
<dbReference type="OrthoDB" id="370725at2"/>
<dbReference type="KEGG" id="ise:JBKA6_0309"/>
<keyword evidence="4" id="KW-0233">DNA recombination</keyword>
<evidence type="ECO:0000256" key="3">
    <source>
        <dbReference type="ARBA" id="ARBA00023054"/>
    </source>
</evidence>
<evidence type="ECO:0000256" key="5">
    <source>
        <dbReference type="SAM" id="Coils"/>
    </source>
</evidence>
<protein>
    <submittedName>
        <fullName evidence="6">DNA recombination protein RmuC</fullName>
    </submittedName>
</protein>
<reference evidence="6 7" key="1">
    <citation type="submission" date="2014-03" db="EMBL/GenBank/DDBJ databases">
        <title>complete genome sequence of Flavobacteriaceae bacterium JBKA-6.</title>
        <authorList>
            <person name="Takano T."/>
            <person name="Nakamura Y."/>
            <person name="Takuma S."/>
            <person name="Yasuike M."/>
            <person name="Matsuyama T."/>
            <person name="Sakai T."/>
            <person name="Fujiwara A."/>
            <person name="Kimoto K."/>
            <person name="Fukuda Y."/>
            <person name="Kondo H."/>
            <person name="Hirono I."/>
            <person name="Nakayasu C."/>
        </authorList>
    </citation>
    <scope>NUCLEOTIDE SEQUENCE [LARGE SCALE GENOMIC DNA]</scope>
    <source>
        <strain evidence="6 7">JBKA-6</strain>
    </source>
</reference>
<evidence type="ECO:0000256" key="1">
    <source>
        <dbReference type="ARBA" id="ARBA00003416"/>
    </source>
</evidence>
<comment type="function">
    <text evidence="1">Involved in DNA recombination.</text>
</comment>
<dbReference type="Proteomes" id="UP000243197">
    <property type="component" value="Chromosome"/>
</dbReference>
<dbReference type="EMBL" id="AP014564">
    <property type="protein sequence ID" value="BAV94322.1"/>
    <property type="molecule type" value="Genomic_DNA"/>
</dbReference>
<gene>
    <name evidence="6" type="ORF">JBKA6_0309</name>
</gene>
<feature type="coiled-coil region" evidence="5">
    <location>
        <begin position="66"/>
        <end position="97"/>
    </location>
</feature>
<keyword evidence="7" id="KW-1185">Reference proteome</keyword>
<dbReference type="RefSeq" id="WP_096685206.1">
    <property type="nucleotide sequence ID" value="NZ_AP014564.1"/>
</dbReference>
<evidence type="ECO:0000256" key="4">
    <source>
        <dbReference type="ARBA" id="ARBA00023172"/>
    </source>
</evidence>
<dbReference type="PANTHER" id="PTHR30563">
    <property type="entry name" value="DNA RECOMBINATION PROTEIN RMUC"/>
    <property type="match status" value="1"/>
</dbReference>
<organism evidence="6 7">
    <name type="scientific">Ichthyobacterium seriolicida</name>
    <dbReference type="NCBI Taxonomy" id="242600"/>
    <lineage>
        <taxon>Bacteria</taxon>
        <taxon>Pseudomonadati</taxon>
        <taxon>Bacteroidota</taxon>
        <taxon>Flavobacteriia</taxon>
        <taxon>Flavobacteriales</taxon>
        <taxon>Ichthyobacteriaceae</taxon>
        <taxon>Ichthyobacterium</taxon>
    </lineage>
</organism>